<keyword evidence="2" id="KW-0690">Ribosome biogenesis</keyword>
<keyword evidence="5" id="KW-0677">Repeat</keyword>
<dbReference type="InterPro" id="IPR053826">
    <property type="entry name" value="WDR75"/>
</dbReference>
<dbReference type="GO" id="GO:2000234">
    <property type="term" value="P:positive regulation of rRNA processing"/>
    <property type="evidence" value="ECO:0007669"/>
    <property type="project" value="TreeGrafter"/>
</dbReference>
<keyword evidence="7" id="KW-0539">Nucleus</keyword>
<dbReference type="SMART" id="SM00320">
    <property type="entry name" value="WD40"/>
    <property type="match status" value="5"/>
</dbReference>
<keyword evidence="11" id="KW-1185">Reference proteome</keyword>
<organism evidence="10 11">
    <name type="scientific">Galdieria sulphuraria</name>
    <name type="common">Red alga</name>
    <dbReference type="NCBI Taxonomy" id="130081"/>
    <lineage>
        <taxon>Eukaryota</taxon>
        <taxon>Rhodophyta</taxon>
        <taxon>Bangiophyceae</taxon>
        <taxon>Galdieriales</taxon>
        <taxon>Galdieriaceae</taxon>
        <taxon>Galdieria</taxon>
    </lineage>
</organism>
<evidence type="ECO:0000256" key="2">
    <source>
        <dbReference type="ARBA" id="ARBA00022517"/>
    </source>
</evidence>
<dbReference type="PROSITE" id="PS00678">
    <property type="entry name" value="WD_REPEATS_1"/>
    <property type="match status" value="1"/>
</dbReference>
<comment type="subcellular location">
    <subcellularLocation>
        <location evidence="1">Nucleus</location>
        <location evidence="1">Nucleolus</location>
    </subcellularLocation>
</comment>
<dbReference type="AlphaFoldDB" id="M2X6P6"/>
<sequence length="893" mass="102035">MVTLQQVEPQSEVSKRRLARDSIRKVAGGLFYKTNFCFCLDGTAVCLVSGDTFTVYRTCPSQQGNVQNTHWQKSFISKPHDKRITKVASHPVDGAVVMSASEDGTLRIWDVEEGSLQKTIDIGLPIEHCLYDTKFTDTVYCLCRKLGAVERDSLLDGQQSEKKTIRNFARGHNLYRVISVKISNGKVSNLFQVKRPRCFCLASSSELVLLVGTDYGLTCYFLDKKENGVLHMRHSKPIRAMAYHEETDTLAVGEETGMIRIFRCFVSTLSKQNDMHPIHFLNALTHSKFHWHSRTVLSLTFSVNGVRLFSGGTEGVLVSWKVNTGEHTFLPRLGGSIRYLMVDSYRNVIGVSSQDNSFKLLDASNGDLVCEIRGAWSWTAFHPQRKDKEAMESRDSWMDFVKCIWTANSTPKLLLPGRTGRLQIFDISQDLHLMEVDLFYFNYQPTCAEDAKWIPFISHLCVTKDMSSIITLERRHVPEDESFPPEFSAQVVQFYELQSSHYVLKSRMFIQSKDSFVLDMFCHPSAAMLCTLHKNGTVRIWALKSTQEQQQLKWYCIHTWKGCQTATTIRGAFSSDGSLLIIAYDNLISFWKLEENASHISLLSEKSFDVGHIASLHCLGGNCGILIVTTANSFLVVDLIQMEMLWSQHVSEPMVACDDVSPRFAVVYKNNIDSNWMPQMQCENSSTRKRYHHNKICIYEPFSVDPLHVLDAKGISIKAAFFSLIHFNLNIPDLILIDSELQMYGCYLNSSQQAQPEELLKDEHKAYHSEESAYFHILGEKLYHRESTRLPDTLPLDNSNPSIGHPNKVLELQDVPSHVLPAPHELLNSLFHFHTLRIHSTEESSSDLSTDITMVERKPEWNLMTNAFQLDEKNHRHYGQRLWKKLFQLRRPT</sequence>
<dbReference type="GO" id="GO:0003723">
    <property type="term" value="F:RNA binding"/>
    <property type="evidence" value="ECO:0007669"/>
    <property type="project" value="InterPro"/>
</dbReference>
<dbReference type="InterPro" id="IPR057644">
    <property type="entry name" value="Beta-prop_WDR75_2nd"/>
</dbReference>
<keyword evidence="3" id="KW-0698">rRNA processing</keyword>
<dbReference type="EMBL" id="KB454487">
    <property type="protein sequence ID" value="EME32190.1"/>
    <property type="molecule type" value="Genomic_DNA"/>
</dbReference>
<dbReference type="STRING" id="130081.M2X6P6"/>
<dbReference type="InterPro" id="IPR019775">
    <property type="entry name" value="WD40_repeat_CS"/>
</dbReference>
<dbReference type="PROSITE" id="PS50294">
    <property type="entry name" value="WD_REPEATS_REGION"/>
    <property type="match status" value="1"/>
</dbReference>
<dbReference type="Proteomes" id="UP000030680">
    <property type="component" value="Unassembled WGS sequence"/>
</dbReference>
<feature type="domain" description="WD repeat-containing protein 75 second beta-propeller" evidence="9">
    <location>
        <begin position="410"/>
        <end position="697"/>
    </location>
</feature>
<feature type="repeat" description="WD" evidence="8">
    <location>
        <begin position="77"/>
        <end position="119"/>
    </location>
</feature>
<reference evidence="11" key="1">
    <citation type="journal article" date="2013" name="Science">
        <title>Gene transfer from bacteria and archaea facilitated evolution of an extremophilic eukaryote.</title>
        <authorList>
            <person name="Schonknecht G."/>
            <person name="Chen W.H."/>
            <person name="Ternes C.M."/>
            <person name="Barbier G.G."/>
            <person name="Shrestha R.P."/>
            <person name="Stanke M."/>
            <person name="Brautigam A."/>
            <person name="Baker B.J."/>
            <person name="Banfield J.F."/>
            <person name="Garavito R.M."/>
            <person name="Carr K."/>
            <person name="Wilkerson C."/>
            <person name="Rensing S.A."/>
            <person name="Gagneul D."/>
            <person name="Dickenson N.E."/>
            <person name="Oesterhelt C."/>
            <person name="Lercher M.J."/>
            <person name="Weber A.P."/>
        </authorList>
    </citation>
    <scope>NUCLEOTIDE SEQUENCE [LARGE SCALE GENOMIC DNA]</scope>
    <source>
        <strain evidence="11">074W</strain>
    </source>
</reference>
<dbReference type="Pfam" id="PF23869">
    <property type="entry name" value="Beta-prop_WDR75_1st"/>
    <property type="match status" value="1"/>
</dbReference>
<dbReference type="eggNOG" id="KOG1963">
    <property type="taxonomic scope" value="Eukaryota"/>
</dbReference>
<dbReference type="PROSITE" id="PS50082">
    <property type="entry name" value="WD_REPEATS_2"/>
    <property type="match status" value="2"/>
</dbReference>
<dbReference type="GO" id="GO:0006364">
    <property type="term" value="P:rRNA processing"/>
    <property type="evidence" value="ECO:0007669"/>
    <property type="project" value="UniProtKB-KW"/>
</dbReference>
<keyword evidence="6" id="KW-0804">Transcription</keyword>
<dbReference type="GO" id="GO:0045943">
    <property type="term" value="P:positive regulation of transcription by RNA polymerase I"/>
    <property type="evidence" value="ECO:0007669"/>
    <property type="project" value="InterPro"/>
</dbReference>
<evidence type="ECO:0000313" key="11">
    <source>
        <dbReference type="Proteomes" id="UP000030680"/>
    </source>
</evidence>
<feature type="repeat" description="WD" evidence="8">
    <location>
        <begin position="289"/>
        <end position="330"/>
    </location>
</feature>
<keyword evidence="4 8" id="KW-0853">WD repeat</keyword>
<dbReference type="InterPro" id="IPR001680">
    <property type="entry name" value="WD40_rpt"/>
</dbReference>
<dbReference type="OrthoDB" id="4096at2759"/>
<dbReference type="GO" id="GO:0032040">
    <property type="term" value="C:small-subunit processome"/>
    <property type="evidence" value="ECO:0007669"/>
    <property type="project" value="InterPro"/>
</dbReference>
<evidence type="ECO:0000256" key="5">
    <source>
        <dbReference type="ARBA" id="ARBA00022737"/>
    </source>
</evidence>
<dbReference type="RefSeq" id="XP_005708710.1">
    <property type="nucleotide sequence ID" value="XM_005708653.1"/>
</dbReference>
<dbReference type="SUPFAM" id="SSF50998">
    <property type="entry name" value="Quinoprotein alcohol dehydrogenase-like"/>
    <property type="match status" value="1"/>
</dbReference>
<evidence type="ECO:0000256" key="3">
    <source>
        <dbReference type="ARBA" id="ARBA00022552"/>
    </source>
</evidence>
<dbReference type="GeneID" id="17090786"/>
<dbReference type="KEGG" id="gsl:Gasu_06030"/>
<evidence type="ECO:0000256" key="7">
    <source>
        <dbReference type="ARBA" id="ARBA00023242"/>
    </source>
</evidence>
<evidence type="ECO:0000313" key="10">
    <source>
        <dbReference type="EMBL" id="EME32190.1"/>
    </source>
</evidence>
<evidence type="ECO:0000256" key="1">
    <source>
        <dbReference type="ARBA" id="ARBA00004604"/>
    </source>
</evidence>
<dbReference type="Gene3D" id="2.130.10.10">
    <property type="entry name" value="YVTN repeat-like/Quinoprotein amine dehydrogenase"/>
    <property type="match status" value="3"/>
</dbReference>
<dbReference type="InterPro" id="IPR015943">
    <property type="entry name" value="WD40/YVTN_repeat-like_dom_sf"/>
</dbReference>
<evidence type="ECO:0000256" key="4">
    <source>
        <dbReference type="ARBA" id="ARBA00022574"/>
    </source>
</evidence>
<dbReference type="PANTHER" id="PTHR44215">
    <property type="entry name" value="WD REPEAT-CONTAINING PROTEIN 75"/>
    <property type="match status" value="1"/>
</dbReference>
<proteinExistence type="predicted"/>
<protein>
    <submittedName>
        <fullName evidence="10">Transducin family protein / WD-40 repeat family protein</fullName>
    </submittedName>
</protein>
<dbReference type="PANTHER" id="PTHR44215:SF1">
    <property type="entry name" value="WD REPEAT-CONTAINING PROTEIN 75"/>
    <property type="match status" value="1"/>
</dbReference>
<dbReference type="Gramene" id="EME32190">
    <property type="protein sequence ID" value="EME32190"/>
    <property type="gene ID" value="Gasu_06030"/>
</dbReference>
<evidence type="ECO:0000256" key="8">
    <source>
        <dbReference type="PROSITE-ProRule" id="PRU00221"/>
    </source>
</evidence>
<dbReference type="InterPro" id="IPR011047">
    <property type="entry name" value="Quinoprotein_ADH-like_sf"/>
</dbReference>
<gene>
    <name evidence="10" type="ORF">Gasu_06030</name>
</gene>
<evidence type="ECO:0000259" key="9">
    <source>
        <dbReference type="Pfam" id="PF23769"/>
    </source>
</evidence>
<dbReference type="OMA" id="WILNTRI"/>
<evidence type="ECO:0000256" key="6">
    <source>
        <dbReference type="ARBA" id="ARBA00023163"/>
    </source>
</evidence>
<name>M2X6P6_GALSU</name>
<accession>M2X6P6</accession>
<dbReference type="Pfam" id="PF23769">
    <property type="entry name" value="Beta-prop_WDR75_2nd"/>
    <property type="match status" value="1"/>
</dbReference>